<dbReference type="InterPro" id="IPR051599">
    <property type="entry name" value="Cell_Envelope_Assoc"/>
</dbReference>
<keyword evidence="5" id="KW-1185">Reference proteome</keyword>
<comment type="caution">
    <text evidence="4">The sequence shown here is derived from an EMBL/GenBank/DDBJ whole genome shotgun (WGS) entry which is preliminary data.</text>
</comment>
<dbReference type="Pfam" id="PF02698">
    <property type="entry name" value="DUF218"/>
    <property type="match status" value="1"/>
</dbReference>
<name>A0ABU5HZF8_9HYPH</name>
<gene>
    <name evidence="4" type="ORF">U0C82_05020</name>
</gene>
<accession>A0ABU5HZF8</accession>
<reference evidence="4 5" key="1">
    <citation type="submission" date="2023-12" db="EMBL/GenBank/DDBJ databases">
        <title>Description of Novel Strain Fulvimarina sp. 2208YS6-2-32 isolated from Uroteuthis (Photololigo) edulis.</title>
        <authorList>
            <person name="Park J.-S."/>
        </authorList>
    </citation>
    <scope>NUCLEOTIDE SEQUENCE [LARGE SCALE GENOMIC DNA]</scope>
    <source>
        <strain evidence="4 5">2208YS6-2-32</strain>
    </source>
</reference>
<dbReference type="PANTHER" id="PTHR30336:SF4">
    <property type="entry name" value="ENVELOPE BIOGENESIS FACTOR ELYC"/>
    <property type="match status" value="1"/>
</dbReference>
<feature type="compositionally biased region" description="Acidic residues" evidence="1">
    <location>
        <begin position="12"/>
        <end position="22"/>
    </location>
</feature>
<feature type="domain" description="DUF218" evidence="3">
    <location>
        <begin position="91"/>
        <end position="223"/>
    </location>
</feature>
<organism evidence="4 5">
    <name type="scientific">Fulvimarina uroteuthidis</name>
    <dbReference type="NCBI Taxonomy" id="3098149"/>
    <lineage>
        <taxon>Bacteria</taxon>
        <taxon>Pseudomonadati</taxon>
        <taxon>Pseudomonadota</taxon>
        <taxon>Alphaproteobacteria</taxon>
        <taxon>Hyphomicrobiales</taxon>
        <taxon>Aurantimonadaceae</taxon>
        <taxon>Fulvimarina</taxon>
    </lineage>
</organism>
<evidence type="ECO:0000256" key="2">
    <source>
        <dbReference type="SAM" id="Phobius"/>
    </source>
</evidence>
<dbReference type="RefSeq" id="WP_322185990.1">
    <property type="nucleotide sequence ID" value="NZ_JAXLPB010000002.1"/>
</dbReference>
<evidence type="ECO:0000313" key="4">
    <source>
        <dbReference type="EMBL" id="MDY8108514.1"/>
    </source>
</evidence>
<protein>
    <submittedName>
        <fullName evidence="4">YdcF family protein</fullName>
    </submittedName>
</protein>
<dbReference type="CDD" id="cd06259">
    <property type="entry name" value="YdcF-like"/>
    <property type="match status" value="1"/>
</dbReference>
<dbReference type="Proteomes" id="UP001294412">
    <property type="component" value="Unassembled WGS sequence"/>
</dbReference>
<keyword evidence="2" id="KW-0812">Transmembrane</keyword>
<evidence type="ECO:0000313" key="5">
    <source>
        <dbReference type="Proteomes" id="UP001294412"/>
    </source>
</evidence>
<dbReference type="PANTHER" id="PTHR30336">
    <property type="entry name" value="INNER MEMBRANE PROTEIN, PROBABLE PERMEASE"/>
    <property type="match status" value="1"/>
</dbReference>
<evidence type="ECO:0000259" key="3">
    <source>
        <dbReference type="Pfam" id="PF02698"/>
    </source>
</evidence>
<evidence type="ECO:0000256" key="1">
    <source>
        <dbReference type="SAM" id="MobiDB-lite"/>
    </source>
</evidence>
<dbReference type="EMBL" id="JAXLPB010000002">
    <property type="protein sequence ID" value="MDY8108514.1"/>
    <property type="molecule type" value="Genomic_DNA"/>
</dbReference>
<keyword evidence="2" id="KW-0472">Membrane</keyword>
<feature type="region of interest" description="Disordered" evidence="1">
    <location>
        <begin position="1"/>
        <end position="46"/>
    </location>
</feature>
<sequence length="257" mass="27746">MLIDKTTSEADGGWEPDADEDFMTGGSWNERNGRAPDGQRSTAPRPAGRKRRLAFLCLLLLVVGGFIAGGFLRFAESTAEASRIADVPQADAIVVLTGGANRIERALALLKAGHGKRLLISGVNKDTSAGAIARTTNTDPRWFACCVDIDMAALDTVGNAVEALRWADEHGFDDLILVTSDYHMSRSLIEFDRMGDLKRITPVAVRLDDLWRDDIVPTRRGLEVLVTEYAKLMAARIRAAIVGAEPIVSTANAEPAG</sequence>
<proteinExistence type="predicted"/>
<dbReference type="InterPro" id="IPR003848">
    <property type="entry name" value="DUF218"/>
</dbReference>
<feature type="transmembrane region" description="Helical" evidence="2">
    <location>
        <begin position="53"/>
        <end position="75"/>
    </location>
</feature>
<keyword evidence="2" id="KW-1133">Transmembrane helix</keyword>